<dbReference type="AlphaFoldDB" id="A0A4R0R9Q0"/>
<reference evidence="1 2" key="1">
    <citation type="submission" date="2018-11" db="EMBL/GenBank/DDBJ databases">
        <title>Genome assembly of Steccherinum ochraceum LE-BIN_3174, the white-rot fungus of the Steccherinaceae family (The Residual Polyporoid clade, Polyporales, Basidiomycota).</title>
        <authorList>
            <person name="Fedorova T.V."/>
            <person name="Glazunova O.A."/>
            <person name="Landesman E.O."/>
            <person name="Moiseenko K.V."/>
            <person name="Psurtseva N.V."/>
            <person name="Savinova O.S."/>
            <person name="Shakhova N.V."/>
            <person name="Tyazhelova T.V."/>
            <person name="Vasina D.V."/>
        </authorList>
    </citation>
    <scope>NUCLEOTIDE SEQUENCE [LARGE SCALE GENOMIC DNA]</scope>
    <source>
        <strain evidence="1 2">LE-BIN_3174</strain>
    </source>
</reference>
<comment type="caution">
    <text evidence="1">The sequence shown here is derived from an EMBL/GenBank/DDBJ whole genome shotgun (WGS) entry which is preliminary data.</text>
</comment>
<evidence type="ECO:0000313" key="1">
    <source>
        <dbReference type="EMBL" id="TCD63436.1"/>
    </source>
</evidence>
<protein>
    <submittedName>
        <fullName evidence="1">Uncharacterized protein</fullName>
    </submittedName>
</protein>
<proteinExistence type="predicted"/>
<dbReference type="EMBL" id="RWJN01000298">
    <property type="protein sequence ID" value="TCD63436.1"/>
    <property type="molecule type" value="Genomic_DNA"/>
</dbReference>
<gene>
    <name evidence="1" type="ORF">EIP91_005407</name>
</gene>
<dbReference type="Proteomes" id="UP000292702">
    <property type="component" value="Unassembled WGS sequence"/>
</dbReference>
<accession>A0A4R0R9Q0</accession>
<organism evidence="1 2">
    <name type="scientific">Steccherinum ochraceum</name>
    <dbReference type="NCBI Taxonomy" id="92696"/>
    <lineage>
        <taxon>Eukaryota</taxon>
        <taxon>Fungi</taxon>
        <taxon>Dikarya</taxon>
        <taxon>Basidiomycota</taxon>
        <taxon>Agaricomycotina</taxon>
        <taxon>Agaricomycetes</taxon>
        <taxon>Polyporales</taxon>
        <taxon>Steccherinaceae</taxon>
        <taxon>Steccherinum</taxon>
    </lineage>
</organism>
<dbReference type="OrthoDB" id="2322499at2759"/>
<evidence type="ECO:0000313" key="2">
    <source>
        <dbReference type="Proteomes" id="UP000292702"/>
    </source>
</evidence>
<keyword evidence="2" id="KW-1185">Reference proteome</keyword>
<dbReference type="STRING" id="92696.A0A4R0R9Q0"/>
<name>A0A4R0R9Q0_9APHY</name>
<sequence length="499" mass="57691">MDPSTVIRLVHEITPRRSTRLTTALPSLKRCLQISDNDENANITRPRKKLPTKKTEVEDTDQKGRVFDLLKKLVLERLGYAPRPPPDMPRHEWEELLYGSSICQLEDCTSDLVSVDSVNIKFELRKRVCDECLEKHLVHLQDLTRRFIDFDVDALDFMPYHKKWKYDSPQENETRYYWDSDVQHALELLAKWKRRIRVKKADALERFEDVKLAEKAKADKLVAFTEDAMEWFPAYNEVRKEVDVLRKATLTKVYPLPPPAYWQAMRSLLSEKAKRGACEYTAIHEQARRVDLILRVYRKFLDDLKLRQALYFPPPGLILDDFAFDRQLTSQFTQSKSHSDFVALEWAIRDVAKQFMQAIHESLNRKLPASWKNSSQISSVDGLAAAVFYCSECEAVLFAYDEASLHHHGDHISMPSVVHDVPGTEAVCAVLDGLQRSDGTQLTAANTTPLDLDILDPLFQCLTCPAKMYDTRYGVEVMTWRHFVRDFHPLLLATTGFDL</sequence>